<dbReference type="SUPFAM" id="SSF52833">
    <property type="entry name" value="Thioredoxin-like"/>
    <property type="match status" value="1"/>
</dbReference>
<dbReference type="AlphaFoldDB" id="A0ABD3N4E7"/>
<protein>
    <recommendedName>
        <fullName evidence="1">Thioredoxin domain-containing protein</fullName>
    </recommendedName>
</protein>
<dbReference type="EMBL" id="JALLBG020000075">
    <property type="protein sequence ID" value="KAL3767580.1"/>
    <property type="molecule type" value="Genomic_DNA"/>
</dbReference>
<proteinExistence type="predicted"/>
<keyword evidence="3" id="KW-1185">Reference proteome</keyword>
<gene>
    <name evidence="2" type="ORF">ACHAWU_000243</name>
</gene>
<sequence length="167" mass="19021">MSASSPKFPNFPLTNLGNAEFTATRTAFSGHNTVIDFWTTKCTNCPDALDKLNDLAGEERYKNVKFVSICCDSCDGARNIIEKEDSPRWDKVSHFFMDHEHKEEAKKILGFKQVPFYVVLNEEGDIVQMGSKRYIDFEHLPGMIEPKEEKGASENKGDDFQILDLDF</sequence>
<evidence type="ECO:0000259" key="1">
    <source>
        <dbReference type="PROSITE" id="PS51352"/>
    </source>
</evidence>
<comment type="caution">
    <text evidence="2">The sequence shown here is derived from an EMBL/GenBank/DDBJ whole genome shotgun (WGS) entry which is preliminary data.</text>
</comment>
<dbReference type="InterPro" id="IPR036249">
    <property type="entry name" value="Thioredoxin-like_sf"/>
</dbReference>
<dbReference type="PANTHER" id="PTHR42852:SF13">
    <property type="entry name" value="PROTEIN DIPZ"/>
    <property type="match status" value="1"/>
</dbReference>
<dbReference type="PANTHER" id="PTHR42852">
    <property type="entry name" value="THIOL:DISULFIDE INTERCHANGE PROTEIN DSBE"/>
    <property type="match status" value="1"/>
</dbReference>
<name>A0ABD3N4E7_9STRA</name>
<evidence type="ECO:0000313" key="3">
    <source>
        <dbReference type="Proteomes" id="UP001530293"/>
    </source>
</evidence>
<dbReference type="InterPro" id="IPR013766">
    <property type="entry name" value="Thioredoxin_domain"/>
</dbReference>
<feature type="domain" description="Thioredoxin" evidence="1">
    <location>
        <begin position="2"/>
        <end position="149"/>
    </location>
</feature>
<dbReference type="PROSITE" id="PS51352">
    <property type="entry name" value="THIOREDOXIN_2"/>
    <property type="match status" value="1"/>
</dbReference>
<dbReference type="InterPro" id="IPR050553">
    <property type="entry name" value="Thioredoxin_ResA/DsbE_sf"/>
</dbReference>
<evidence type="ECO:0000313" key="2">
    <source>
        <dbReference type="EMBL" id="KAL3767580.1"/>
    </source>
</evidence>
<accession>A0ABD3N4E7</accession>
<dbReference type="Pfam" id="PF00578">
    <property type="entry name" value="AhpC-TSA"/>
    <property type="match status" value="1"/>
</dbReference>
<dbReference type="Gene3D" id="3.40.30.10">
    <property type="entry name" value="Glutaredoxin"/>
    <property type="match status" value="1"/>
</dbReference>
<organism evidence="2 3">
    <name type="scientific">Discostella pseudostelligera</name>
    <dbReference type="NCBI Taxonomy" id="259834"/>
    <lineage>
        <taxon>Eukaryota</taxon>
        <taxon>Sar</taxon>
        <taxon>Stramenopiles</taxon>
        <taxon>Ochrophyta</taxon>
        <taxon>Bacillariophyta</taxon>
        <taxon>Coscinodiscophyceae</taxon>
        <taxon>Thalassiosirophycidae</taxon>
        <taxon>Stephanodiscales</taxon>
        <taxon>Stephanodiscaceae</taxon>
        <taxon>Discostella</taxon>
    </lineage>
</organism>
<dbReference type="InterPro" id="IPR000866">
    <property type="entry name" value="AhpC/TSA"/>
</dbReference>
<dbReference type="Proteomes" id="UP001530293">
    <property type="component" value="Unassembled WGS sequence"/>
</dbReference>
<reference evidence="2 3" key="1">
    <citation type="submission" date="2024-10" db="EMBL/GenBank/DDBJ databases">
        <title>Updated reference genomes for cyclostephanoid diatoms.</title>
        <authorList>
            <person name="Roberts W.R."/>
            <person name="Alverson A.J."/>
        </authorList>
    </citation>
    <scope>NUCLEOTIDE SEQUENCE [LARGE SCALE GENOMIC DNA]</scope>
    <source>
        <strain evidence="2 3">AJA232-27</strain>
    </source>
</reference>